<name>A0A6B0UAE3_IXORI</name>
<organism evidence="2">
    <name type="scientific">Ixodes ricinus</name>
    <name type="common">Common tick</name>
    <name type="synonym">Acarus ricinus</name>
    <dbReference type="NCBI Taxonomy" id="34613"/>
    <lineage>
        <taxon>Eukaryota</taxon>
        <taxon>Metazoa</taxon>
        <taxon>Ecdysozoa</taxon>
        <taxon>Arthropoda</taxon>
        <taxon>Chelicerata</taxon>
        <taxon>Arachnida</taxon>
        <taxon>Acari</taxon>
        <taxon>Parasitiformes</taxon>
        <taxon>Ixodida</taxon>
        <taxon>Ixodoidea</taxon>
        <taxon>Ixodidae</taxon>
        <taxon>Ixodinae</taxon>
        <taxon>Ixodes</taxon>
    </lineage>
</organism>
<protein>
    <submittedName>
        <fullName evidence="2">Uncharacterized protein</fullName>
    </submittedName>
</protein>
<dbReference type="AlphaFoldDB" id="A0A6B0UAE3"/>
<evidence type="ECO:0000256" key="1">
    <source>
        <dbReference type="SAM" id="MobiDB-lite"/>
    </source>
</evidence>
<feature type="region of interest" description="Disordered" evidence="1">
    <location>
        <begin position="50"/>
        <end position="86"/>
    </location>
</feature>
<accession>A0A6B0UAE3</accession>
<reference evidence="2" key="1">
    <citation type="submission" date="2019-12" db="EMBL/GenBank/DDBJ databases">
        <title>An insight into the sialome of adult female Ixodes ricinus ticks feeding for 6 days.</title>
        <authorList>
            <person name="Perner J."/>
            <person name="Ribeiro J.M.C."/>
        </authorList>
    </citation>
    <scope>NUCLEOTIDE SEQUENCE</scope>
    <source>
        <strain evidence="2">Semi-engorged</strain>
        <tissue evidence="2">Salivary glands</tissue>
    </source>
</reference>
<sequence length="86" mass="9734">MMLARLLPLADNLVYTPFHDNLANCGGYGSCDPVRMLERGTWQHVTGAFVSPHQMKGPPARTGSRLLRNQTTSDEYPLQHHYRPLE</sequence>
<evidence type="ECO:0000313" key="2">
    <source>
        <dbReference type="EMBL" id="MXU85590.1"/>
    </source>
</evidence>
<dbReference type="EMBL" id="GIFC01003507">
    <property type="protein sequence ID" value="MXU85590.1"/>
    <property type="molecule type" value="Transcribed_RNA"/>
</dbReference>
<proteinExistence type="predicted"/>